<evidence type="ECO:0000259" key="1">
    <source>
        <dbReference type="PROSITE" id="PS50995"/>
    </source>
</evidence>
<dbReference type="InterPro" id="IPR036388">
    <property type="entry name" value="WH-like_DNA-bd_sf"/>
</dbReference>
<dbReference type="GO" id="GO:0006950">
    <property type="term" value="P:response to stress"/>
    <property type="evidence" value="ECO:0007669"/>
    <property type="project" value="TreeGrafter"/>
</dbReference>
<dbReference type="SUPFAM" id="SSF46785">
    <property type="entry name" value="Winged helix' DNA-binding domain"/>
    <property type="match status" value="1"/>
</dbReference>
<reference evidence="2" key="1">
    <citation type="submission" date="2020-02" db="EMBL/GenBank/DDBJ databases">
        <authorList>
            <person name="Meier V. D."/>
        </authorList>
    </citation>
    <scope>NUCLEOTIDE SEQUENCE</scope>
    <source>
        <strain evidence="2">AVDCRST_MAG73</strain>
    </source>
</reference>
<protein>
    <submittedName>
        <fullName evidence="2">Transcriptional regulator, MarR family</fullName>
    </submittedName>
</protein>
<dbReference type="Gene3D" id="1.10.10.10">
    <property type="entry name" value="Winged helix-like DNA-binding domain superfamily/Winged helix DNA-binding domain"/>
    <property type="match status" value="1"/>
</dbReference>
<dbReference type="PANTHER" id="PTHR33164">
    <property type="entry name" value="TRANSCRIPTIONAL REGULATOR, MARR FAMILY"/>
    <property type="match status" value="1"/>
</dbReference>
<feature type="domain" description="HTH marR-type" evidence="1">
    <location>
        <begin position="19"/>
        <end position="153"/>
    </location>
</feature>
<dbReference type="SMART" id="SM00347">
    <property type="entry name" value="HTH_MARR"/>
    <property type="match status" value="1"/>
</dbReference>
<accession>A0A6J4V0R5</accession>
<dbReference type="PANTHER" id="PTHR33164:SF57">
    <property type="entry name" value="MARR-FAMILY TRANSCRIPTIONAL REGULATOR"/>
    <property type="match status" value="1"/>
</dbReference>
<evidence type="ECO:0000313" key="2">
    <source>
        <dbReference type="EMBL" id="CAA9566115.1"/>
    </source>
</evidence>
<dbReference type="InterPro" id="IPR039422">
    <property type="entry name" value="MarR/SlyA-like"/>
</dbReference>
<sequence length="167" mass="18611">MDPIGEDGADGETLRHLRDRHVGRLLLRAHRAFSARAVAKLRERGYGGLTLAHIALLPHLDADGTRVTALAERAGMTKQGMGQLVIELERQGYVARAPDPTDRRATLARFTATGRRLLHDAVNVTREMETEYANVLGEQRLEALRKTLGTLIEYDHQRGSPIETDRI</sequence>
<dbReference type="PROSITE" id="PS50995">
    <property type="entry name" value="HTH_MARR_2"/>
    <property type="match status" value="1"/>
</dbReference>
<organism evidence="2">
    <name type="scientific">uncultured Thermomicrobiales bacterium</name>
    <dbReference type="NCBI Taxonomy" id="1645740"/>
    <lineage>
        <taxon>Bacteria</taxon>
        <taxon>Pseudomonadati</taxon>
        <taxon>Thermomicrobiota</taxon>
        <taxon>Thermomicrobia</taxon>
        <taxon>Thermomicrobiales</taxon>
        <taxon>environmental samples</taxon>
    </lineage>
</organism>
<proteinExistence type="predicted"/>
<dbReference type="GO" id="GO:0003700">
    <property type="term" value="F:DNA-binding transcription factor activity"/>
    <property type="evidence" value="ECO:0007669"/>
    <property type="project" value="InterPro"/>
</dbReference>
<dbReference type="Pfam" id="PF12802">
    <property type="entry name" value="MarR_2"/>
    <property type="match status" value="1"/>
</dbReference>
<dbReference type="AlphaFoldDB" id="A0A6J4V0R5"/>
<dbReference type="InterPro" id="IPR000835">
    <property type="entry name" value="HTH_MarR-typ"/>
</dbReference>
<dbReference type="EMBL" id="CADCWE010000269">
    <property type="protein sequence ID" value="CAA9566115.1"/>
    <property type="molecule type" value="Genomic_DNA"/>
</dbReference>
<name>A0A6J4V0R5_9BACT</name>
<dbReference type="InterPro" id="IPR036390">
    <property type="entry name" value="WH_DNA-bd_sf"/>
</dbReference>
<gene>
    <name evidence="2" type="ORF">AVDCRST_MAG73-4189</name>
</gene>